<proteinExistence type="predicted"/>
<accession>A0A5B7JAB6</accession>
<feature type="domain" description="Fumarylacetoacetase N-terminal" evidence="1">
    <location>
        <begin position="9"/>
        <end position="49"/>
    </location>
</feature>
<dbReference type="EMBL" id="VSRR010084268">
    <property type="protein sequence ID" value="MPC90397.1"/>
    <property type="molecule type" value="Genomic_DNA"/>
</dbReference>
<dbReference type="Pfam" id="PF09298">
    <property type="entry name" value="FAA_hydrolase_N"/>
    <property type="match status" value="1"/>
</dbReference>
<dbReference type="Gene3D" id="2.30.30.230">
    <property type="entry name" value="Fumarylacetoacetase, N-terminal domain"/>
    <property type="match status" value="1"/>
</dbReference>
<organism evidence="2 3">
    <name type="scientific">Portunus trituberculatus</name>
    <name type="common">Swimming crab</name>
    <name type="synonym">Neptunus trituberculatus</name>
    <dbReference type="NCBI Taxonomy" id="210409"/>
    <lineage>
        <taxon>Eukaryota</taxon>
        <taxon>Metazoa</taxon>
        <taxon>Ecdysozoa</taxon>
        <taxon>Arthropoda</taxon>
        <taxon>Crustacea</taxon>
        <taxon>Multicrustacea</taxon>
        <taxon>Malacostraca</taxon>
        <taxon>Eumalacostraca</taxon>
        <taxon>Eucarida</taxon>
        <taxon>Decapoda</taxon>
        <taxon>Pleocyemata</taxon>
        <taxon>Brachyura</taxon>
        <taxon>Eubrachyura</taxon>
        <taxon>Portunoidea</taxon>
        <taxon>Portunidae</taxon>
        <taxon>Portuninae</taxon>
        <taxon>Portunus</taxon>
    </lineage>
</organism>
<name>A0A5B7JAB6_PORTR</name>
<evidence type="ECO:0000313" key="2">
    <source>
        <dbReference type="EMBL" id="MPC90397.1"/>
    </source>
</evidence>
<reference evidence="2 3" key="1">
    <citation type="submission" date="2019-05" db="EMBL/GenBank/DDBJ databases">
        <title>Another draft genome of Portunus trituberculatus and its Hox gene families provides insights of decapod evolution.</title>
        <authorList>
            <person name="Jeong J.-H."/>
            <person name="Song I."/>
            <person name="Kim S."/>
            <person name="Choi T."/>
            <person name="Kim D."/>
            <person name="Ryu S."/>
            <person name="Kim W."/>
        </authorList>
    </citation>
    <scope>NUCLEOTIDE SEQUENCE [LARGE SCALE GENOMIC DNA]</scope>
    <source>
        <tissue evidence="2">Muscle</tissue>
    </source>
</reference>
<keyword evidence="3" id="KW-1185">Reference proteome</keyword>
<gene>
    <name evidence="2" type="primary">Fah_0</name>
    <name evidence="2" type="ORF">E2C01_085382</name>
</gene>
<dbReference type="AlphaFoldDB" id="A0A5B7JAB6"/>
<dbReference type="GO" id="GO:0004334">
    <property type="term" value="F:fumarylacetoacetase activity"/>
    <property type="evidence" value="ECO:0007669"/>
    <property type="project" value="InterPro"/>
</dbReference>
<dbReference type="InterPro" id="IPR015377">
    <property type="entry name" value="Fumarylacetoacetase_N"/>
</dbReference>
<dbReference type="SUPFAM" id="SSF63433">
    <property type="entry name" value="Fumarylacetoacetate hydrolase, FAH, N-terminal domain"/>
    <property type="match status" value="1"/>
</dbReference>
<sequence>MVLRYMKGEKEATHRLGVAIGDLILDLSVIAHLFTGPLLKNQQQVFKEVWLLKYDYWFGSLTSLKS</sequence>
<dbReference type="GO" id="GO:0009072">
    <property type="term" value="P:aromatic amino acid metabolic process"/>
    <property type="evidence" value="ECO:0007669"/>
    <property type="project" value="InterPro"/>
</dbReference>
<comment type="caution">
    <text evidence="2">The sequence shown here is derived from an EMBL/GenBank/DDBJ whole genome shotgun (WGS) entry which is preliminary data.</text>
</comment>
<evidence type="ECO:0000259" key="1">
    <source>
        <dbReference type="Pfam" id="PF09298"/>
    </source>
</evidence>
<evidence type="ECO:0000313" key="3">
    <source>
        <dbReference type="Proteomes" id="UP000324222"/>
    </source>
</evidence>
<dbReference type="Proteomes" id="UP000324222">
    <property type="component" value="Unassembled WGS sequence"/>
</dbReference>
<dbReference type="InterPro" id="IPR036462">
    <property type="entry name" value="Fumarylacetoacetase_N_sf"/>
</dbReference>
<protein>
    <submittedName>
        <fullName evidence="2">Fumarylacetoacetase</fullName>
    </submittedName>
</protein>